<evidence type="ECO:0000313" key="3">
    <source>
        <dbReference type="Proteomes" id="UP001203423"/>
    </source>
</evidence>
<proteinExistence type="predicted"/>
<feature type="signal peptide" evidence="1">
    <location>
        <begin position="1"/>
        <end position="20"/>
    </location>
</feature>
<evidence type="ECO:0008006" key="4">
    <source>
        <dbReference type="Google" id="ProtNLM"/>
    </source>
</evidence>
<dbReference type="EMBL" id="JAKIKS010000297">
    <property type="protein sequence ID" value="MCL1128013.1"/>
    <property type="molecule type" value="Genomic_DNA"/>
</dbReference>
<name>A0ABT0LJZ7_9GAMM</name>
<keyword evidence="3" id="KW-1185">Reference proteome</keyword>
<protein>
    <recommendedName>
        <fullName evidence="4">EF-hand domain-containing protein</fullName>
    </recommendedName>
</protein>
<comment type="caution">
    <text evidence="2">The sequence shown here is derived from an EMBL/GenBank/DDBJ whole genome shotgun (WGS) entry which is preliminary data.</text>
</comment>
<dbReference type="Proteomes" id="UP001203423">
    <property type="component" value="Unassembled WGS sequence"/>
</dbReference>
<accession>A0ABT0LJZ7</accession>
<reference evidence="2 3" key="1">
    <citation type="submission" date="2022-01" db="EMBL/GenBank/DDBJ databases">
        <title>Whole genome-based taxonomy of the Shewanellaceae.</title>
        <authorList>
            <person name="Martin-Rodriguez A.J."/>
        </authorList>
    </citation>
    <scope>NUCLEOTIDE SEQUENCE [LARGE SCALE GENOMIC DNA]</scope>
    <source>
        <strain evidence="2 3">DSM 17177</strain>
    </source>
</reference>
<evidence type="ECO:0000313" key="2">
    <source>
        <dbReference type="EMBL" id="MCL1128013.1"/>
    </source>
</evidence>
<organism evidence="2 3">
    <name type="scientific">Shewanella surugensis</name>
    <dbReference type="NCBI Taxonomy" id="212020"/>
    <lineage>
        <taxon>Bacteria</taxon>
        <taxon>Pseudomonadati</taxon>
        <taxon>Pseudomonadota</taxon>
        <taxon>Gammaproteobacteria</taxon>
        <taxon>Alteromonadales</taxon>
        <taxon>Shewanellaceae</taxon>
        <taxon>Shewanella</taxon>
    </lineage>
</organism>
<keyword evidence="1" id="KW-0732">Signal</keyword>
<gene>
    <name evidence="2" type="ORF">L2764_27110</name>
</gene>
<evidence type="ECO:0000256" key="1">
    <source>
        <dbReference type="SAM" id="SignalP"/>
    </source>
</evidence>
<feature type="chain" id="PRO_5046702361" description="EF-hand domain-containing protein" evidence="1">
    <location>
        <begin position="21"/>
        <end position="235"/>
    </location>
</feature>
<sequence length="235" mass="25826">MNKVSILFLMIFQLQFVSQASEVLTSEELITAYPSISADSERAENKAVLCPFIRMLERAGRFDSEHPENNSDIMVGLIDFTAKAKEFGCGILGCGTVATLVSAGQLTHPSDVYHGKAQIGHINITNLHQARGVAHECGFTFSYGDTEVNDVTRSNTLEKLLAEADPQGRLNQNDIMKVKLDICAEQNVEISSAGEVEAGLIFKYLGGEDRGYVEYEDIVRLFNATMPKTKAMNLL</sequence>
<dbReference type="RefSeq" id="WP_248943435.1">
    <property type="nucleotide sequence ID" value="NZ_JAKIKS010000297.1"/>
</dbReference>